<comment type="caution">
    <text evidence="1">The sequence shown here is derived from an EMBL/GenBank/DDBJ whole genome shotgun (WGS) entry which is preliminary data.</text>
</comment>
<dbReference type="EMBL" id="AMCZ02000012">
    <property type="protein sequence ID" value="EWC41192.1"/>
    <property type="molecule type" value="Genomic_DNA"/>
</dbReference>
<evidence type="ECO:0000313" key="2">
    <source>
        <dbReference type="Proteomes" id="UP000026923"/>
    </source>
</evidence>
<dbReference type="eggNOG" id="ENOG5032JMM">
    <property type="taxonomic scope" value="Bacteria"/>
</dbReference>
<organism evidence="1 2">
    <name type="scientific">Stutzerimonas stutzeri KOS6</name>
    <dbReference type="NCBI Taxonomy" id="1218352"/>
    <lineage>
        <taxon>Bacteria</taxon>
        <taxon>Pseudomonadati</taxon>
        <taxon>Pseudomonadota</taxon>
        <taxon>Gammaproteobacteria</taxon>
        <taxon>Pseudomonadales</taxon>
        <taxon>Pseudomonadaceae</taxon>
        <taxon>Stutzerimonas</taxon>
    </lineage>
</organism>
<sequence>MILPTKHVRSDRALIGVGAEVLDILKRPLTMSRLWDEVRGRRSLHAPNAPIDYQWFVLSLDLLYMIGALEFDRGLVRRTRP</sequence>
<evidence type="ECO:0000313" key="1">
    <source>
        <dbReference type="EMBL" id="EWC41192.1"/>
    </source>
</evidence>
<protein>
    <submittedName>
        <fullName evidence="1">Uncharacterized protein</fullName>
    </submittedName>
</protein>
<dbReference type="RefSeq" id="WP_003294127.1">
    <property type="nucleotide sequence ID" value="NZ_KK020677.1"/>
</dbReference>
<accession>A0A061JN80</accession>
<dbReference type="Pfam" id="PF20293">
    <property type="entry name" value="MC6"/>
    <property type="match status" value="1"/>
</dbReference>
<dbReference type="Proteomes" id="UP000026923">
    <property type="component" value="Unassembled WGS sequence"/>
</dbReference>
<gene>
    <name evidence="1" type="ORF">B597_011005</name>
</gene>
<dbReference type="OrthoDB" id="4555046at2"/>
<proteinExistence type="predicted"/>
<dbReference type="InterPro" id="IPR046897">
    <property type="entry name" value="ABC-3C_MC6"/>
</dbReference>
<dbReference type="AlphaFoldDB" id="A0A061JN80"/>
<name>A0A061JN80_STUST</name>
<reference evidence="1 2" key="1">
    <citation type="journal article" date="2013" name="Genome Announc.">
        <title>Draft Genome of the Nitrogen-Fixing Bacterium Pseudomonas stutzeri Strain KOS6 Isolated from Industrial Hydrocarbon Sludge.</title>
        <authorList>
            <person name="Grigoryeva T.V."/>
            <person name="Laikov A.V."/>
            <person name="Naumova R.P."/>
            <person name="Manolov A.I."/>
            <person name="Larin A.K."/>
            <person name="Karpova I.Y."/>
            <person name="Semashko T.A."/>
            <person name="Alexeev D.G."/>
            <person name="Kostryukova E.S."/>
            <person name="Muller R."/>
            <person name="Govorun V.M."/>
        </authorList>
    </citation>
    <scope>NUCLEOTIDE SEQUENCE [LARGE SCALE GENOMIC DNA]</scope>
    <source>
        <strain evidence="1 2">KOS6</strain>
    </source>
</reference>
<dbReference type="HOGENOM" id="CLU_189106_0_1_6"/>